<dbReference type="Proteomes" id="UP001153620">
    <property type="component" value="Chromosome 1"/>
</dbReference>
<dbReference type="PANTHER" id="PTHR45999:SF4">
    <property type="entry name" value="UNC-13-4A, ISOFORM B"/>
    <property type="match status" value="1"/>
</dbReference>
<proteinExistence type="predicted"/>
<name>A0A9N9RLY2_9DIPT</name>
<dbReference type="EMBL" id="OU895877">
    <property type="protein sequence ID" value="CAG9799484.1"/>
    <property type="molecule type" value="Genomic_DNA"/>
</dbReference>
<accession>A0A9N9RLY2</accession>
<dbReference type="OrthoDB" id="67700at2759"/>
<dbReference type="InterPro" id="IPR052095">
    <property type="entry name" value="UNC-13_domain"/>
</dbReference>
<organism evidence="3 4">
    <name type="scientific">Chironomus riparius</name>
    <dbReference type="NCBI Taxonomy" id="315576"/>
    <lineage>
        <taxon>Eukaryota</taxon>
        <taxon>Metazoa</taxon>
        <taxon>Ecdysozoa</taxon>
        <taxon>Arthropoda</taxon>
        <taxon>Hexapoda</taxon>
        <taxon>Insecta</taxon>
        <taxon>Pterygota</taxon>
        <taxon>Neoptera</taxon>
        <taxon>Endopterygota</taxon>
        <taxon>Diptera</taxon>
        <taxon>Nematocera</taxon>
        <taxon>Chironomoidea</taxon>
        <taxon>Chironomidae</taxon>
        <taxon>Chironominae</taxon>
        <taxon>Chironomus</taxon>
    </lineage>
</organism>
<dbReference type="GO" id="GO:0099503">
    <property type="term" value="C:secretory vesicle"/>
    <property type="evidence" value="ECO:0007669"/>
    <property type="project" value="TreeGrafter"/>
</dbReference>
<reference evidence="3" key="1">
    <citation type="submission" date="2022-01" db="EMBL/GenBank/DDBJ databases">
        <authorList>
            <person name="King R."/>
        </authorList>
    </citation>
    <scope>NUCLEOTIDE SEQUENCE</scope>
</reference>
<dbReference type="PANTHER" id="PTHR45999">
    <property type="entry name" value="UNC-13-4A, ISOFORM B"/>
    <property type="match status" value="1"/>
</dbReference>
<dbReference type="GO" id="GO:0006887">
    <property type="term" value="P:exocytosis"/>
    <property type="evidence" value="ECO:0007669"/>
    <property type="project" value="UniProtKB-KW"/>
</dbReference>
<evidence type="ECO:0000313" key="3">
    <source>
        <dbReference type="EMBL" id="CAG9799484.1"/>
    </source>
</evidence>
<gene>
    <name evidence="3" type="ORF">CHIRRI_LOCUS2450</name>
</gene>
<evidence type="ECO:0000313" key="4">
    <source>
        <dbReference type="Proteomes" id="UP001153620"/>
    </source>
</evidence>
<dbReference type="AlphaFoldDB" id="A0A9N9RLY2"/>
<keyword evidence="4" id="KW-1185">Reference proteome</keyword>
<feature type="region of interest" description="Disordered" evidence="2">
    <location>
        <begin position="1"/>
        <end position="30"/>
    </location>
</feature>
<reference evidence="3" key="2">
    <citation type="submission" date="2022-10" db="EMBL/GenBank/DDBJ databases">
        <authorList>
            <consortium name="ENA_rothamsted_submissions"/>
            <consortium name="culmorum"/>
            <person name="King R."/>
        </authorList>
    </citation>
    <scope>NUCLEOTIDE SEQUENCE</scope>
</reference>
<evidence type="ECO:0000256" key="2">
    <source>
        <dbReference type="SAM" id="MobiDB-lite"/>
    </source>
</evidence>
<evidence type="ECO:0000256" key="1">
    <source>
        <dbReference type="ARBA" id="ARBA00022483"/>
    </source>
</evidence>
<protein>
    <submittedName>
        <fullName evidence="3">Uncharacterized protein</fullName>
    </submittedName>
</protein>
<dbReference type="Gene3D" id="1.10.357.50">
    <property type="match status" value="1"/>
</dbReference>
<keyword evidence="1" id="KW-0268">Exocytosis</keyword>
<feature type="compositionally biased region" description="Polar residues" evidence="2">
    <location>
        <begin position="20"/>
        <end position="30"/>
    </location>
</feature>
<sequence>MFRHSKEHMNIKSFEAMKSASAQPQKEQSLTSNITIKSKRLPQIEIFETSENTNKNPILTKNIRNINEFYEDILKLLLETDMNYQQLLNHIEINEIDLNYLRDAFQVGEYSHKKLMDKIKKKSSLETKYEENDTKHVKTTEWYPILKIETIDIFQAHVDLLKTFLKHEIMISKLPNYHWIENFNSSALKILSCHANSTNLEESYISLAKWIAFIEIHQNYPTNLENFHILLENIIDTQQYEKESSLQCSHRLSFTKLFKFFDNSKNGVLESVIKEGQHEIHLKVKEEEIIKLFWISTSQLKDSFLNFIFELQSNQSDKEDIKNILRNIFEIVEKINKVTTPIDKEEISFQERMKKSLTNGIIEHFMKNVNQKLLKQAKHNEQKLNQLIKLIQFVQKNFKQFIEDFGQIFASYFNTSLLELLYYTYDSQLANVIKPIVVEINKTRDGNIEYFLKSSEAVSTKLFQLYCELKKFSDYGMEISGNREFKTKEYFSWFSHGVETRSNSFTLFGAKIRIEKALNADSLKSPSDNIKHSKSAQEVSKILNSVNDFWENLDDKFYENKETELAKLVSGDVCRFSIIYFEKMVKKMQSSKFTLVYVNSFKIPSELSTIIANISFVWDEVHIIIGQLIKKNSIKSCSVKKILQNTLKYVKELTQTLLCSTLEKCVPSIKKLMIESAEDYNSSESEFDKLTLYIESTILSLKNYLPNREFETAKGILWEKVLEIITEVIEKLSHSMSPKFFSNLNKIFAKLKLIFKFSPNEIEITIKVESIDDLLEYYGLNTSRLIHEYYKTRYEMQKQIEGPYIHLYGTLSINCYFSGNKLSLKILNTKDILPNKKHELTATVNFIPEKSFQAYQHLKVKVQEKLEFKMTQEQRSMSDAIIFFYVEEKVLFGNKECLGEAFLAFKDIPQCNDNQTSHKINLTFTRIHGEEIESLMEIQKRSQKGEKEAKDFLTKLKPKMLASSRKSKNLVTEL</sequence>